<dbReference type="AlphaFoldDB" id="A0A8J2L377"/>
<dbReference type="EMBL" id="CAJVCH010536474">
    <property type="protein sequence ID" value="CAG7825488.1"/>
    <property type="molecule type" value="Genomic_DNA"/>
</dbReference>
<evidence type="ECO:0000313" key="1">
    <source>
        <dbReference type="EMBL" id="CAG7825488.1"/>
    </source>
</evidence>
<organism evidence="1 2">
    <name type="scientific">Allacma fusca</name>
    <dbReference type="NCBI Taxonomy" id="39272"/>
    <lineage>
        <taxon>Eukaryota</taxon>
        <taxon>Metazoa</taxon>
        <taxon>Ecdysozoa</taxon>
        <taxon>Arthropoda</taxon>
        <taxon>Hexapoda</taxon>
        <taxon>Collembola</taxon>
        <taxon>Symphypleona</taxon>
        <taxon>Sminthuridae</taxon>
        <taxon>Allacma</taxon>
    </lineage>
</organism>
<reference evidence="1" key="1">
    <citation type="submission" date="2021-06" db="EMBL/GenBank/DDBJ databases">
        <authorList>
            <person name="Hodson N. C."/>
            <person name="Mongue J. A."/>
            <person name="Jaron S. K."/>
        </authorList>
    </citation>
    <scope>NUCLEOTIDE SEQUENCE</scope>
</reference>
<gene>
    <name evidence="1" type="ORF">AFUS01_LOCUS35596</name>
</gene>
<protein>
    <submittedName>
        <fullName evidence="1">Uncharacterized protein</fullName>
    </submittedName>
</protein>
<comment type="caution">
    <text evidence="1">The sequence shown here is derived from an EMBL/GenBank/DDBJ whole genome shotgun (WGS) entry which is preliminary data.</text>
</comment>
<name>A0A8J2L377_9HEXA</name>
<dbReference type="Proteomes" id="UP000708208">
    <property type="component" value="Unassembled WGS sequence"/>
</dbReference>
<sequence>MSNKTVEDELRKLFAPYNYYKELGGSSKIFRPFICLGGPNDIAVPNRNYSTILSEVGLGYKLIPINVGTSIEQLRHDLCFHYVRFNLLPFDFMRICSGAPGEFLTSIPVREEEIAAVNLFASRNQIVYLRPRVQII</sequence>
<accession>A0A8J2L377</accession>
<keyword evidence="2" id="KW-1185">Reference proteome</keyword>
<proteinExistence type="predicted"/>
<evidence type="ECO:0000313" key="2">
    <source>
        <dbReference type="Proteomes" id="UP000708208"/>
    </source>
</evidence>